<keyword evidence="4" id="KW-0949">S-adenosyl-L-methionine</keyword>
<evidence type="ECO:0000256" key="2">
    <source>
        <dbReference type="ARBA" id="ARBA00022603"/>
    </source>
</evidence>
<evidence type="ECO:0000313" key="6">
    <source>
        <dbReference type="Proteomes" id="UP001179361"/>
    </source>
</evidence>
<protein>
    <submittedName>
        <fullName evidence="5">TPMT family class I SAM-dependent methyltransferase</fullName>
    </submittedName>
</protein>
<keyword evidence="2 5" id="KW-0489">Methyltransferase</keyword>
<dbReference type="Pfam" id="PF05724">
    <property type="entry name" value="TPMT"/>
    <property type="match status" value="1"/>
</dbReference>
<name>A0ABS8Q698_9BURK</name>
<evidence type="ECO:0000256" key="4">
    <source>
        <dbReference type="ARBA" id="ARBA00022691"/>
    </source>
</evidence>
<keyword evidence="6" id="KW-1185">Reference proteome</keyword>
<dbReference type="Proteomes" id="UP001179361">
    <property type="component" value="Unassembled WGS sequence"/>
</dbReference>
<evidence type="ECO:0000256" key="1">
    <source>
        <dbReference type="ARBA" id="ARBA00022553"/>
    </source>
</evidence>
<accession>A0ABS8Q698</accession>
<organism evidence="5 6">
    <name type="scientific">Massilia phyllostachyos</name>
    <dbReference type="NCBI Taxonomy" id="2898585"/>
    <lineage>
        <taxon>Bacteria</taxon>
        <taxon>Pseudomonadati</taxon>
        <taxon>Pseudomonadota</taxon>
        <taxon>Betaproteobacteria</taxon>
        <taxon>Burkholderiales</taxon>
        <taxon>Oxalobacteraceae</taxon>
        <taxon>Telluria group</taxon>
        <taxon>Massilia</taxon>
    </lineage>
</organism>
<sequence length="198" mass="22333">MADFSHRDPRDPAFWDERFSKAFTPWDRGGVPRALRDFVARQSRPLVALIPGCGSAYELVYLCEACWDATAIDFAPEAVARGRALAGQWAEHIVEADFFAWQPARPVELIYECAFLCALPPALRPQVVARWAELLAPGGCVAGFFYVDRTVKGPPFGIERAELERLMAPYFVCVEDMSVDDSIPIFAGKERWMVFRRL</sequence>
<dbReference type="PANTHER" id="PTHR32183:SF11">
    <property type="entry name" value="THIOL METHYLTRANSFERASE 2-RELATED"/>
    <property type="match status" value="1"/>
</dbReference>
<reference evidence="5" key="1">
    <citation type="submission" date="2021-11" db="EMBL/GenBank/DDBJ databases">
        <title>The complete genome of Massilia sp sp. G4R7.</title>
        <authorList>
            <person name="Liu L."/>
            <person name="Yue J."/>
            <person name="Yuan J."/>
            <person name="Yang F."/>
            <person name="Li L."/>
        </authorList>
    </citation>
    <scope>NUCLEOTIDE SEQUENCE</scope>
    <source>
        <strain evidence="5">G4R7</strain>
    </source>
</reference>
<dbReference type="PANTHER" id="PTHR32183">
    <property type="match status" value="1"/>
</dbReference>
<comment type="caution">
    <text evidence="5">The sequence shown here is derived from an EMBL/GenBank/DDBJ whole genome shotgun (WGS) entry which is preliminary data.</text>
</comment>
<dbReference type="GO" id="GO:0032259">
    <property type="term" value="P:methylation"/>
    <property type="evidence" value="ECO:0007669"/>
    <property type="project" value="UniProtKB-KW"/>
</dbReference>
<dbReference type="InterPro" id="IPR029063">
    <property type="entry name" value="SAM-dependent_MTases_sf"/>
</dbReference>
<dbReference type="GO" id="GO:0008168">
    <property type="term" value="F:methyltransferase activity"/>
    <property type="evidence" value="ECO:0007669"/>
    <property type="project" value="UniProtKB-KW"/>
</dbReference>
<keyword evidence="3" id="KW-0808">Transferase</keyword>
<keyword evidence="1" id="KW-0597">Phosphoprotein</keyword>
<dbReference type="SUPFAM" id="SSF53335">
    <property type="entry name" value="S-adenosyl-L-methionine-dependent methyltransferases"/>
    <property type="match status" value="1"/>
</dbReference>
<dbReference type="InterPro" id="IPR008854">
    <property type="entry name" value="TPMT"/>
</dbReference>
<dbReference type="RefSeq" id="WP_231058378.1">
    <property type="nucleotide sequence ID" value="NZ_JAJNOC010000003.1"/>
</dbReference>
<dbReference type="PROSITE" id="PS51585">
    <property type="entry name" value="SAM_MT_TPMT"/>
    <property type="match status" value="1"/>
</dbReference>
<dbReference type="Gene3D" id="3.40.50.150">
    <property type="entry name" value="Vaccinia Virus protein VP39"/>
    <property type="match status" value="1"/>
</dbReference>
<evidence type="ECO:0000256" key="3">
    <source>
        <dbReference type="ARBA" id="ARBA00022679"/>
    </source>
</evidence>
<gene>
    <name evidence="5" type="ORF">LQ564_12280</name>
</gene>
<proteinExistence type="predicted"/>
<evidence type="ECO:0000313" key="5">
    <source>
        <dbReference type="EMBL" id="MCD2517083.1"/>
    </source>
</evidence>
<dbReference type="EMBL" id="JAJNOC010000003">
    <property type="protein sequence ID" value="MCD2517083.1"/>
    <property type="molecule type" value="Genomic_DNA"/>
</dbReference>